<gene>
    <name evidence="1" type="ORF">IC610_18635</name>
</gene>
<name>A0ABR8ZGJ1_9FLAO</name>
<evidence type="ECO:0000313" key="1">
    <source>
        <dbReference type="EMBL" id="MBD8084428.1"/>
    </source>
</evidence>
<evidence type="ECO:0000313" key="2">
    <source>
        <dbReference type="Proteomes" id="UP000637299"/>
    </source>
</evidence>
<dbReference type="Pfam" id="PF13366">
    <property type="entry name" value="PDDEXK_3"/>
    <property type="match status" value="1"/>
</dbReference>
<keyword evidence="2" id="KW-1185">Reference proteome</keyword>
<reference evidence="1 2" key="1">
    <citation type="submission" date="2020-09" db="EMBL/GenBank/DDBJ databases">
        <title>Genome seq and assembly of Chryseobacterium sp.</title>
        <authorList>
            <person name="Chhetri G."/>
        </authorList>
    </citation>
    <scope>NUCLEOTIDE SEQUENCE [LARGE SCALE GENOMIC DNA]</scope>
    <source>
        <strain evidence="1 2">GCR10</strain>
    </source>
</reference>
<dbReference type="InterPro" id="IPR026350">
    <property type="entry name" value="GxxExxY"/>
</dbReference>
<accession>A0ABR8ZGJ1</accession>
<sequence length="137" mass="16079">MEVTKKYINELTYKIVGACIEVHKIVGPGLYEDVYHKCLEREFDLLGLKYRSELQIPLVYKELSIDCKLKCDFLIEDLIVLEIKSADQFHKIHKAQTMNYMNLLKIPKSILVNFNVYNLYHEGTETFVSKDFEKLPS</sequence>
<protein>
    <submittedName>
        <fullName evidence="1">GxxExxY protein</fullName>
    </submittedName>
</protein>
<organism evidence="1 2">
    <name type="scientific">Chryseobacterium caseinilyticum</name>
    <dbReference type="NCBI Taxonomy" id="2771428"/>
    <lineage>
        <taxon>Bacteria</taxon>
        <taxon>Pseudomonadati</taxon>
        <taxon>Bacteroidota</taxon>
        <taxon>Flavobacteriia</taxon>
        <taxon>Flavobacteriales</taxon>
        <taxon>Weeksellaceae</taxon>
        <taxon>Chryseobacterium group</taxon>
        <taxon>Chryseobacterium</taxon>
    </lineage>
</organism>
<dbReference type="NCBIfam" id="TIGR04256">
    <property type="entry name" value="GxxExxY"/>
    <property type="match status" value="1"/>
</dbReference>
<comment type="caution">
    <text evidence="1">The sequence shown here is derived from an EMBL/GenBank/DDBJ whole genome shotgun (WGS) entry which is preliminary data.</text>
</comment>
<dbReference type="EMBL" id="JACYFS010000009">
    <property type="protein sequence ID" value="MBD8084428.1"/>
    <property type="molecule type" value="Genomic_DNA"/>
</dbReference>
<dbReference type="Proteomes" id="UP000637299">
    <property type="component" value="Unassembled WGS sequence"/>
</dbReference>
<proteinExistence type="predicted"/>